<dbReference type="AlphaFoldDB" id="A0A317E6L2"/>
<evidence type="ECO:0000313" key="2">
    <source>
        <dbReference type="EMBL" id="PWR20695.1"/>
    </source>
</evidence>
<evidence type="ECO:0000256" key="1">
    <source>
        <dbReference type="SAM" id="SignalP"/>
    </source>
</evidence>
<feature type="chain" id="PRO_5016441867" description="DUF1579 domain-containing protein" evidence="1">
    <location>
        <begin position="21"/>
        <end position="148"/>
    </location>
</feature>
<dbReference type="Proteomes" id="UP000246077">
    <property type="component" value="Unassembled WGS sequence"/>
</dbReference>
<dbReference type="RefSeq" id="WP_109921339.1">
    <property type="nucleotide sequence ID" value="NZ_QGLF01000003.1"/>
</dbReference>
<reference evidence="3" key="1">
    <citation type="submission" date="2018-05" db="EMBL/GenBank/DDBJ databases">
        <title>Zavarzinia sp. HR-AS.</title>
        <authorList>
            <person name="Lee Y."/>
            <person name="Jeon C.O."/>
        </authorList>
    </citation>
    <scope>NUCLEOTIDE SEQUENCE [LARGE SCALE GENOMIC DNA]</scope>
    <source>
        <strain evidence="3">DSM 1231</strain>
    </source>
</reference>
<dbReference type="OrthoDB" id="6194699at2"/>
<evidence type="ECO:0008006" key="4">
    <source>
        <dbReference type="Google" id="ProtNLM"/>
    </source>
</evidence>
<evidence type="ECO:0000313" key="3">
    <source>
        <dbReference type="Proteomes" id="UP000246077"/>
    </source>
</evidence>
<sequence length="148" mass="15753">MRLAVTALALVLGLALPAAAEAPGSKSPASPGRIVDRQGIGGTWTGKYYYGDRPAVSFTLNLEDDKGRITGDTVEPATFGNGGSEFLTAAVKGRRNGDTLTFSKTYDGRGGVSHTVYYEARISRDGRSMNGRWSLNDTSGIFEAERSK</sequence>
<comment type="caution">
    <text evidence="2">The sequence shown here is derived from an EMBL/GenBank/DDBJ whole genome shotgun (WGS) entry which is preliminary data.</text>
</comment>
<keyword evidence="3" id="KW-1185">Reference proteome</keyword>
<name>A0A317E6L2_9PROT</name>
<accession>A0A317E6L2</accession>
<protein>
    <recommendedName>
        <fullName evidence="4">DUF1579 domain-containing protein</fullName>
    </recommendedName>
</protein>
<dbReference type="EMBL" id="QGLF01000003">
    <property type="protein sequence ID" value="PWR20695.1"/>
    <property type="molecule type" value="Genomic_DNA"/>
</dbReference>
<gene>
    <name evidence="2" type="ORF">DKG75_11900</name>
</gene>
<feature type="signal peptide" evidence="1">
    <location>
        <begin position="1"/>
        <end position="20"/>
    </location>
</feature>
<organism evidence="2 3">
    <name type="scientific">Zavarzinia compransoris</name>
    <dbReference type="NCBI Taxonomy" id="1264899"/>
    <lineage>
        <taxon>Bacteria</taxon>
        <taxon>Pseudomonadati</taxon>
        <taxon>Pseudomonadota</taxon>
        <taxon>Alphaproteobacteria</taxon>
        <taxon>Rhodospirillales</taxon>
        <taxon>Zavarziniaceae</taxon>
        <taxon>Zavarzinia</taxon>
    </lineage>
</organism>
<keyword evidence="1" id="KW-0732">Signal</keyword>
<proteinExistence type="predicted"/>